<reference evidence="3" key="1">
    <citation type="submission" date="2022-04" db="EMBL/GenBank/DDBJ databases">
        <title>A functionally conserved STORR gene fusion in Papaver species that diverged 16.8 million years ago.</title>
        <authorList>
            <person name="Catania T."/>
        </authorList>
    </citation>
    <scope>NUCLEOTIDE SEQUENCE</scope>
    <source>
        <strain evidence="3">S-188037</strain>
    </source>
</reference>
<keyword evidence="4" id="KW-1185">Reference proteome</keyword>
<dbReference type="Proteomes" id="UP001202328">
    <property type="component" value="Unassembled WGS sequence"/>
</dbReference>
<feature type="compositionally biased region" description="Basic and acidic residues" evidence="1">
    <location>
        <begin position="147"/>
        <end position="166"/>
    </location>
</feature>
<dbReference type="GO" id="GO:0000479">
    <property type="term" value="P:endonucleolytic cleavage of tricistronic rRNA transcript (SSU-rRNA, 5.8S rRNA, LSU-rRNA)"/>
    <property type="evidence" value="ECO:0007669"/>
    <property type="project" value="TreeGrafter"/>
</dbReference>
<organism evidence="3 4">
    <name type="scientific">Papaver atlanticum</name>
    <dbReference type="NCBI Taxonomy" id="357466"/>
    <lineage>
        <taxon>Eukaryota</taxon>
        <taxon>Viridiplantae</taxon>
        <taxon>Streptophyta</taxon>
        <taxon>Embryophyta</taxon>
        <taxon>Tracheophyta</taxon>
        <taxon>Spermatophyta</taxon>
        <taxon>Magnoliopsida</taxon>
        <taxon>Ranunculales</taxon>
        <taxon>Papaveraceae</taxon>
        <taxon>Papaveroideae</taxon>
        <taxon>Papaver</taxon>
    </lineage>
</organism>
<dbReference type="InterPro" id="IPR007034">
    <property type="entry name" value="BMS1_TSR1_C"/>
</dbReference>
<accession>A0AAD4SKC9</accession>
<dbReference type="AlphaFoldDB" id="A0AAD4SKC9"/>
<dbReference type="GO" id="GO:0030686">
    <property type="term" value="C:90S preribosome"/>
    <property type="evidence" value="ECO:0007669"/>
    <property type="project" value="TreeGrafter"/>
</dbReference>
<evidence type="ECO:0000259" key="2">
    <source>
        <dbReference type="Pfam" id="PF04950"/>
    </source>
</evidence>
<comment type="caution">
    <text evidence="3">The sequence shown here is derived from an EMBL/GenBank/DDBJ whole genome shotgun (WGS) entry which is preliminary data.</text>
</comment>
<feature type="domain" description="Ribosome biogenesis protein BMS1/TSR1 C-terminal" evidence="2">
    <location>
        <begin position="22"/>
        <end position="50"/>
    </location>
</feature>
<dbReference type="Pfam" id="PF04950">
    <property type="entry name" value="RIBIOP_C"/>
    <property type="match status" value="1"/>
</dbReference>
<name>A0AAD4SKC9_9MAGN</name>
<evidence type="ECO:0000313" key="4">
    <source>
        <dbReference type="Proteomes" id="UP001202328"/>
    </source>
</evidence>
<dbReference type="InterPro" id="IPR039761">
    <property type="entry name" value="Bms1/Tsr1"/>
</dbReference>
<feature type="region of interest" description="Disordered" evidence="1">
    <location>
        <begin position="139"/>
        <end position="195"/>
    </location>
</feature>
<evidence type="ECO:0000256" key="1">
    <source>
        <dbReference type="SAM" id="MobiDB-lite"/>
    </source>
</evidence>
<feature type="region of interest" description="Disordered" evidence="1">
    <location>
        <begin position="1"/>
        <end position="22"/>
    </location>
</feature>
<feature type="compositionally biased region" description="Basic and acidic residues" evidence="1">
    <location>
        <begin position="1"/>
        <end position="12"/>
    </location>
</feature>
<dbReference type="PANTHER" id="PTHR12858:SF2">
    <property type="entry name" value="RIBOSOME BIOGENESIS PROTEIN BMS1 HOMOLOG"/>
    <property type="match status" value="1"/>
</dbReference>
<dbReference type="EMBL" id="JAJJMB010010439">
    <property type="protein sequence ID" value="KAI3908841.1"/>
    <property type="molecule type" value="Genomic_DNA"/>
</dbReference>
<sequence>MCSAAAKEELGSKPKRKGGQAQEGIARCTFEDRILMSDIVFLRAWTQVEVPRFFNPLTTALQPRDRILQLMRIVAQLRRKKFNPIVIPNALLALLPFESKPKDPPPCKKKLGKLRAVIMEPRKCKIRAFVTQLQVLKKEKMKKKKQKENEKRKAHEAVKAKKELISKKRHREERRGRYREEDKAKKRKTRRSSES</sequence>
<dbReference type="GO" id="GO:0005525">
    <property type="term" value="F:GTP binding"/>
    <property type="evidence" value="ECO:0007669"/>
    <property type="project" value="TreeGrafter"/>
</dbReference>
<evidence type="ECO:0000313" key="3">
    <source>
        <dbReference type="EMBL" id="KAI3908841.1"/>
    </source>
</evidence>
<feature type="compositionally biased region" description="Basic residues" evidence="1">
    <location>
        <begin position="185"/>
        <end position="195"/>
    </location>
</feature>
<gene>
    <name evidence="3" type="ORF">MKW98_029391</name>
</gene>
<dbReference type="GO" id="GO:0034511">
    <property type="term" value="F:U3 snoRNA binding"/>
    <property type="evidence" value="ECO:0007669"/>
    <property type="project" value="TreeGrafter"/>
</dbReference>
<proteinExistence type="predicted"/>
<feature type="compositionally biased region" description="Basic and acidic residues" evidence="1">
    <location>
        <begin position="173"/>
        <end position="184"/>
    </location>
</feature>
<protein>
    <recommendedName>
        <fullName evidence="2">Ribosome biogenesis protein BMS1/TSR1 C-terminal domain-containing protein</fullName>
    </recommendedName>
</protein>
<dbReference type="PANTHER" id="PTHR12858">
    <property type="entry name" value="RIBOSOME BIOGENESIS PROTEIN"/>
    <property type="match status" value="1"/>
</dbReference>
<dbReference type="GO" id="GO:0003924">
    <property type="term" value="F:GTPase activity"/>
    <property type="evidence" value="ECO:0007669"/>
    <property type="project" value="TreeGrafter"/>
</dbReference>
<dbReference type="GO" id="GO:0000462">
    <property type="term" value="P:maturation of SSU-rRNA from tricistronic rRNA transcript (SSU-rRNA, 5.8S rRNA, LSU-rRNA)"/>
    <property type="evidence" value="ECO:0007669"/>
    <property type="project" value="TreeGrafter"/>
</dbReference>